<dbReference type="GO" id="GO:0006508">
    <property type="term" value="P:proteolysis"/>
    <property type="evidence" value="ECO:0007669"/>
    <property type="project" value="UniProtKB-KW"/>
</dbReference>
<dbReference type="RefSeq" id="XP_010768324.1">
    <property type="nucleotide sequence ID" value="XM_010770022.1"/>
</dbReference>
<reference evidence="8" key="1">
    <citation type="submission" date="2025-08" db="UniProtKB">
        <authorList>
            <consortium name="RefSeq"/>
        </authorList>
    </citation>
    <scope>IDENTIFICATION</scope>
    <source>
        <tissue evidence="8">Muscle</tissue>
    </source>
</reference>
<keyword evidence="7" id="KW-1185">Reference proteome</keyword>
<dbReference type="InterPro" id="IPR038765">
    <property type="entry name" value="Papain-like_cys_pep_sf"/>
</dbReference>
<feature type="domain" description="Ubiquitin-like protease family profile" evidence="6">
    <location>
        <begin position="25"/>
        <end position="151"/>
    </location>
</feature>
<accession>A0A6I9MPZ7</accession>
<protein>
    <submittedName>
        <fullName evidence="8">Sentrin-specific protease 6-like</fullName>
    </submittedName>
</protein>
<dbReference type="GO" id="GO:0070139">
    <property type="term" value="F:SUMO-specific endopeptidase activity"/>
    <property type="evidence" value="ECO:0007669"/>
    <property type="project" value="TreeGrafter"/>
</dbReference>
<dbReference type="KEGG" id="ncc:104944486"/>
<sequence length="151" mass="17723">CRFWLNHVFVLRLIQYPAPPSKGRISVTKEDLLRLRDGEFLNDVIIDFYLKYLILEGGGSACDRSHVFSSFFYKQLSRRRAAGEEDAFIPDRDRRHQRVKTWTRHVDIFSKDFLFVPVNQEAHWFLVVVCFPGLEEPQHQEFTCPAGEPPP</sequence>
<evidence type="ECO:0000256" key="3">
    <source>
        <dbReference type="ARBA" id="ARBA00022670"/>
    </source>
</evidence>
<dbReference type="InterPro" id="IPR003653">
    <property type="entry name" value="Peptidase_C48_C"/>
</dbReference>
<dbReference type="SUPFAM" id="SSF54001">
    <property type="entry name" value="Cysteine proteinases"/>
    <property type="match status" value="1"/>
</dbReference>
<evidence type="ECO:0000313" key="8">
    <source>
        <dbReference type="RefSeq" id="XP_010768324.1"/>
    </source>
</evidence>
<feature type="non-terminal residue" evidence="8">
    <location>
        <position position="1"/>
    </location>
</feature>
<dbReference type="Pfam" id="PF02902">
    <property type="entry name" value="Peptidase_C48"/>
    <property type="match status" value="1"/>
</dbReference>
<dbReference type="PANTHER" id="PTHR46896">
    <property type="entry name" value="SENTRIN-SPECIFIC PROTEASE"/>
    <property type="match status" value="1"/>
</dbReference>
<dbReference type="OrthoDB" id="442460at2759"/>
<name>A0A6I9MPZ7_9TELE</name>
<gene>
    <name evidence="8" type="primary">LOC104944486</name>
</gene>
<keyword evidence="5" id="KW-0378">Hydrolase</keyword>
<evidence type="ECO:0000313" key="7">
    <source>
        <dbReference type="Proteomes" id="UP000504611"/>
    </source>
</evidence>
<comment type="similarity">
    <text evidence="1">Belongs to the peptidase C48 family.</text>
</comment>
<dbReference type="GeneID" id="104944486"/>
<dbReference type="Proteomes" id="UP000504611">
    <property type="component" value="Unplaced"/>
</dbReference>
<dbReference type="PROSITE" id="PS50600">
    <property type="entry name" value="ULP_PROTEASE"/>
    <property type="match status" value="1"/>
</dbReference>
<dbReference type="GO" id="GO:0005737">
    <property type="term" value="C:cytoplasm"/>
    <property type="evidence" value="ECO:0007669"/>
    <property type="project" value="TreeGrafter"/>
</dbReference>
<evidence type="ECO:0000256" key="1">
    <source>
        <dbReference type="ARBA" id="ARBA00005234"/>
    </source>
</evidence>
<keyword evidence="4" id="KW-0833">Ubl conjugation pathway</keyword>
<evidence type="ECO:0000259" key="6">
    <source>
        <dbReference type="PROSITE" id="PS50600"/>
    </source>
</evidence>
<proteinExistence type="inferred from homology"/>
<dbReference type="GO" id="GO:0016926">
    <property type="term" value="P:protein desumoylation"/>
    <property type="evidence" value="ECO:0007669"/>
    <property type="project" value="TreeGrafter"/>
</dbReference>
<evidence type="ECO:0000256" key="5">
    <source>
        <dbReference type="ARBA" id="ARBA00022801"/>
    </source>
</evidence>
<dbReference type="Gene3D" id="3.40.395.10">
    <property type="entry name" value="Adenoviral Proteinase, Chain A"/>
    <property type="match status" value="1"/>
</dbReference>
<keyword evidence="3" id="KW-0645">Protease</keyword>
<evidence type="ECO:0000256" key="2">
    <source>
        <dbReference type="ARBA" id="ARBA00022553"/>
    </source>
</evidence>
<dbReference type="InterPro" id="IPR051947">
    <property type="entry name" value="Sentrin-specific_protease"/>
</dbReference>
<dbReference type="PANTHER" id="PTHR46896:SF2">
    <property type="entry name" value="SENTRIN-SPECIFIC PROTEASE 7"/>
    <property type="match status" value="1"/>
</dbReference>
<organism evidence="7 8">
    <name type="scientific">Notothenia coriiceps</name>
    <name type="common">black rockcod</name>
    <dbReference type="NCBI Taxonomy" id="8208"/>
    <lineage>
        <taxon>Eukaryota</taxon>
        <taxon>Metazoa</taxon>
        <taxon>Chordata</taxon>
        <taxon>Craniata</taxon>
        <taxon>Vertebrata</taxon>
        <taxon>Euteleostomi</taxon>
        <taxon>Actinopterygii</taxon>
        <taxon>Neopterygii</taxon>
        <taxon>Teleostei</taxon>
        <taxon>Neoteleostei</taxon>
        <taxon>Acanthomorphata</taxon>
        <taxon>Eupercaria</taxon>
        <taxon>Perciformes</taxon>
        <taxon>Notothenioidei</taxon>
        <taxon>Nototheniidae</taxon>
        <taxon>Notothenia</taxon>
    </lineage>
</organism>
<dbReference type="AlphaFoldDB" id="A0A6I9MPZ7"/>
<dbReference type="GO" id="GO:0005634">
    <property type="term" value="C:nucleus"/>
    <property type="evidence" value="ECO:0007669"/>
    <property type="project" value="TreeGrafter"/>
</dbReference>
<evidence type="ECO:0000256" key="4">
    <source>
        <dbReference type="ARBA" id="ARBA00022786"/>
    </source>
</evidence>
<keyword evidence="2" id="KW-0597">Phosphoprotein</keyword>